<evidence type="ECO:0000313" key="3">
    <source>
        <dbReference type="Proteomes" id="UP000252081"/>
    </source>
</evidence>
<keyword evidence="1" id="KW-0732">Signal</keyword>
<proteinExistence type="predicted"/>
<sequence>MLRKFILIAIILLCISSVSHAQTGLAIGKVTDSATQLPIKGAHILVMKADSSINMFITDSLGQFFLSKELFLKYTHLEISANEYKRYLYIKRNIIFPPKGNLRLGTIGLKSVAIDLGAVIIKKRRKYRDTAYLDLSAN</sequence>
<protein>
    <recommendedName>
        <fullName evidence="4">Carboxypeptidase regulatory-like domain-containing protein</fullName>
    </recommendedName>
</protein>
<dbReference type="InterPro" id="IPR008969">
    <property type="entry name" value="CarboxyPept-like_regulatory"/>
</dbReference>
<dbReference type="Proteomes" id="UP000252081">
    <property type="component" value="Unassembled WGS sequence"/>
</dbReference>
<dbReference type="RefSeq" id="WP_208643680.1">
    <property type="nucleotide sequence ID" value="NZ_QNQU01000084.1"/>
</dbReference>
<evidence type="ECO:0000313" key="2">
    <source>
        <dbReference type="EMBL" id="RBQ01403.1"/>
    </source>
</evidence>
<evidence type="ECO:0008006" key="4">
    <source>
        <dbReference type="Google" id="ProtNLM"/>
    </source>
</evidence>
<dbReference type="SUPFAM" id="SSF49464">
    <property type="entry name" value="Carboxypeptidase regulatory domain-like"/>
    <property type="match status" value="1"/>
</dbReference>
<feature type="signal peptide" evidence="1">
    <location>
        <begin position="1"/>
        <end position="21"/>
    </location>
</feature>
<keyword evidence="3" id="KW-1185">Reference proteome</keyword>
<feature type="non-terminal residue" evidence="2">
    <location>
        <position position="138"/>
    </location>
</feature>
<evidence type="ECO:0000256" key="1">
    <source>
        <dbReference type="SAM" id="SignalP"/>
    </source>
</evidence>
<organism evidence="2 3">
    <name type="scientific">Pedobacter miscanthi</name>
    <dbReference type="NCBI Taxonomy" id="2259170"/>
    <lineage>
        <taxon>Bacteria</taxon>
        <taxon>Pseudomonadati</taxon>
        <taxon>Bacteroidota</taxon>
        <taxon>Sphingobacteriia</taxon>
        <taxon>Sphingobacteriales</taxon>
        <taxon>Sphingobacteriaceae</taxon>
        <taxon>Pedobacter</taxon>
    </lineage>
</organism>
<comment type="caution">
    <text evidence="2">The sequence shown here is derived from an EMBL/GenBank/DDBJ whole genome shotgun (WGS) entry which is preliminary data.</text>
</comment>
<reference evidence="2 3" key="1">
    <citation type="submission" date="2018-07" db="EMBL/GenBank/DDBJ databases">
        <title>A draft genome of a endophytic bacteria, a new species of Pedobacter.</title>
        <authorList>
            <person name="Zhang Z.D."/>
            <person name="Chen Z.J."/>
        </authorList>
    </citation>
    <scope>NUCLEOTIDE SEQUENCE [LARGE SCALE GENOMIC DNA]</scope>
    <source>
        <strain evidence="2 3">RS10</strain>
    </source>
</reference>
<dbReference type="EMBL" id="QNQU01000084">
    <property type="protein sequence ID" value="RBQ01403.1"/>
    <property type="molecule type" value="Genomic_DNA"/>
</dbReference>
<accession>A0A366KJD2</accession>
<dbReference type="AlphaFoldDB" id="A0A366KJD2"/>
<gene>
    <name evidence="2" type="ORF">DRW42_28450</name>
</gene>
<name>A0A366KJD2_9SPHI</name>
<feature type="chain" id="PRO_5016752738" description="Carboxypeptidase regulatory-like domain-containing protein" evidence="1">
    <location>
        <begin position="22"/>
        <end position="138"/>
    </location>
</feature>